<dbReference type="KEGG" id="saga:M5M_13370"/>
<organism evidence="1 2">
    <name type="scientific">Simiduia agarivorans (strain DSM 21679 / JCM 13881 / BCRC 17597 / SA1)</name>
    <dbReference type="NCBI Taxonomy" id="1117647"/>
    <lineage>
        <taxon>Bacteria</taxon>
        <taxon>Pseudomonadati</taxon>
        <taxon>Pseudomonadota</taxon>
        <taxon>Gammaproteobacteria</taxon>
        <taxon>Cellvibrionales</taxon>
        <taxon>Cellvibrionaceae</taxon>
        <taxon>Simiduia</taxon>
    </lineage>
</organism>
<evidence type="ECO:0000313" key="1">
    <source>
        <dbReference type="EMBL" id="AFU99818.1"/>
    </source>
</evidence>
<dbReference type="eggNOG" id="COG0834">
    <property type="taxonomic scope" value="Bacteria"/>
</dbReference>
<keyword evidence="2" id="KW-1185">Reference proteome</keyword>
<dbReference type="RefSeq" id="WP_015047981.1">
    <property type="nucleotide sequence ID" value="NC_018868.3"/>
</dbReference>
<gene>
    <name evidence="1" type="ordered locus">M5M_13370</name>
</gene>
<dbReference type="STRING" id="1117647.M5M_13370"/>
<evidence type="ECO:0000313" key="2">
    <source>
        <dbReference type="Proteomes" id="UP000000466"/>
    </source>
</evidence>
<sequence length="251" mass="27595">MLLCFWAGSLQGATPEWHFVAMEVPVYMEAEGKGPLYEVHLEVVSFLERRFNATIKTHVVPPVRADQMYRAGQVRAFVPDFCDVSPPVTSVKSIPFAQIKRYIFTPPDRPAITALSGLNGLKLGLVRGYHYALPQSLTAQKVMAVNQRNALRMLNGQRVDAIIASPAEIAEIAQSDGLAMPTFAVDHPLIDKALCYSFADDRMGRLLAVAASEKLLELRANGFLKRKLGSAHIEWPAVVESPSHSAEVNSP</sequence>
<dbReference type="EMBL" id="CP003746">
    <property type="protein sequence ID" value="AFU99818.1"/>
    <property type="molecule type" value="Genomic_DNA"/>
</dbReference>
<protein>
    <submittedName>
        <fullName evidence="1">Amino acid ABC transporter periplasmic</fullName>
    </submittedName>
</protein>
<dbReference type="Gene3D" id="3.40.190.10">
    <property type="entry name" value="Periplasmic binding protein-like II"/>
    <property type="match status" value="2"/>
</dbReference>
<accession>K4KNX9</accession>
<name>K4KNX9_SIMAS</name>
<dbReference type="HOGENOM" id="CLU_1106533_0_0_6"/>
<dbReference type="Proteomes" id="UP000000466">
    <property type="component" value="Chromosome"/>
</dbReference>
<reference evidence="1 2" key="1">
    <citation type="journal article" date="2013" name="Genome Announc.">
        <title>Complete genome sequence of Simiduia agarivorans SA1(T), a marine bacterium able to degrade a variety of polysaccharides.</title>
        <authorList>
            <person name="Lin S.Y."/>
            <person name="Shieh W.Y."/>
            <person name="Chen J.S."/>
            <person name="Tang S.L."/>
        </authorList>
    </citation>
    <scope>NUCLEOTIDE SEQUENCE [LARGE SCALE GENOMIC DNA]</scope>
    <source>
        <strain evidence="2">DSM 21679 / JCM 13881 / BCRC 17597 / SA1</strain>
    </source>
</reference>
<dbReference type="AlphaFoldDB" id="K4KNX9"/>
<proteinExistence type="predicted"/>
<dbReference type="SUPFAM" id="SSF53850">
    <property type="entry name" value="Periplasmic binding protein-like II"/>
    <property type="match status" value="1"/>
</dbReference>